<accession>A0A1G9AHL7</accession>
<dbReference type="AlphaFoldDB" id="A0A1G9AHL7"/>
<gene>
    <name evidence="1" type="ORF">SAMN04487909_14637</name>
</gene>
<reference evidence="1 2" key="1">
    <citation type="submission" date="2016-10" db="EMBL/GenBank/DDBJ databases">
        <authorList>
            <person name="de Groot N.N."/>
        </authorList>
    </citation>
    <scope>NUCLEOTIDE SEQUENCE [LARGE SCALE GENOMIC DNA]</scope>
    <source>
        <strain evidence="1 2">DSM 2895</strain>
    </source>
</reference>
<evidence type="ECO:0000313" key="1">
    <source>
        <dbReference type="EMBL" id="SDK26837.1"/>
    </source>
</evidence>
<protein>
    <submittedName>
        <fullName evidence="1">Uncharacterized protein</fullName>
    </submittedName>
</protein>
<organism evidence="1 2">
    <name type="scientific">Aneurinibacillus migulanus</name>
    <name type="common">Bacillus migulanus</name>
    <dbReference type="NCBI Taxonomy" id="47500"/>
    <lineage>
        <taxon>Bacteria</taxon>
        <taxon>Bacillati</taxon>
        <taxon>Bacillota</taxon>
        <taxon>Bacilli</taxon>
        <taxon>Bacillales</taxon>
        <taxon>Paenibacillaceae</taxon>
        <taxon>Aneurinibacillus group</taxon>
        <taxon>Aneurinibacillus</taxon>
    </lineage>
</organism>
<evidence type="ECO:0000313" key="2">
    <source>
        <dbReference type="Proteomes" id="UP000182836"/>
    </source>
</evidence>
<dbReference type="Proteomes" id="UP000182836">
    <property type="component" value="Unassembled WGS sequence"/>
</dbReference>
<name>A0A1G9AHL7_ANEMI</name>
<sequence>MITASPFPTLKAVVENPSTAGFPIVSVMVLFGAPGRLTVNVNGTGLAPKTAGVALPKPVTTI</sequence>
<proteinExistence type="predicted"/>
<dbReference type="EMBL" id="FNED01000046">
    <property type="protein sequence ID" value="SDK26837.1"/>
    <property type="molecule type" value="Genomic_DNA"/>
</dbReference>